<name>B8KWK3_9GAMM</name>
<dbReference type="EMBL" id="DS999411">
    <property type="protein sequence ID" value="EED34978.1"/>
    <property type="molecule type" value="Genomic_DNA"/>
</dbReference>
<dbReference type="PANTHER" id="PTHR43179">
    <property type="entry name" value="RHAMNOSYLTRANSFERASE WBBL"/>
    <property type="match status" value="1"/>
</dbReference>
<keyword evidence="2" id="KW-0328">Glycosyltransferase</keyword>
<evidence type="ECO:0000256" key="3">
    <source>
        <dbReference type="ARBA" id="ARBA00022679"/>
    </source>
</evidence>
<dbReference type="SUPFAM" id="SSF53448">
    <property type="entry name" value="Nucleotide-diphospho-sugar transferases"/>
    <property type="match status" value="1"/>
</dbReference>
<evidence type="ECO:0000313" key="5">
    <source>
        <dbReference type="Proteomes" id="UP000004699"/>
    </source>
</evidence>
<dbReference type="PANTHER" id="PTHR43179:SF12">
    <property type="entry name" value="GALACTOFURANOSYLTRANSFERASE GLFT2"/>
    <property type="match status" value="1"/>
</dbReference>
<protein>
    <recommendedName>
        <fullName evidence="6">Rhamnosyltransferase</fullName>
    </recommendedName>
</protein>
<gene>
    <name evidence="4" type="ORF">NOR51B_918</name>
</gene>
<evidence type="ECO:0000313" key="4">
    <source>
        <dbReference type="EMBL" id="EED34978.1"/>
    </source>
</evidence>
<keyword evidence="5" id="KW-1185">Reference proteome</keyword>
<comment type="similarity">
    <text evidence="1">Belongs to the glycosyltransferase 2 family.</text>
</comment>
<dbReference type="HOGENOM" id="CLU_023845_9_1_6"/>
<evidence type="ECO:0000256" key="2">
    <source>
        <dbReference type="ARBA" id="ARBA00022676"/>
    </source>
</evidence>
<keyword evidence="3" id="KW-0808">Transferase</keyword>
<proteinExistence type="inferred from homology"/>
<dbReference type="eggNOG" id="COG1216">
    <property type="taxonomic scope" value="Bacteria"/>
</dbReference>
<dbReference type="GO" id="GO:0016757">
    <property type="term" value="F:glycosyltransferase activity"/>
    <property type="evidence" value="ECO:0007669"/>
    <property type="project" value="UniProtKB-KW"/>
</dbReference>
<evidence type="ECO:0000256" key="1">
    <source>
        <dbReference type="ARBA" id="ARBA00006739"/>
    </source>
</evidence>
<dbReference type="Gene3D" id="3.90.550.10">
    <property type="entry name" value="Spore Coat Polysaccharide Biosynthesis Protein SpsA, Chain A"/>
    <property type="match status" value="1"/>
</dbReference>
<evidence type="ECO:0008006" key="6">
    <source>
        <dbReference type="Google" id="ProtNLM"/>
    </source>
</evidence>
<sequence>MHLAAVIVTFSPEIERLVSLLSALGDEYPVFIFDNGSDNAADVTSVAAEFSATLIASEANVGLAAALNRLEAGLPPAIKGFVAFDQDSEPGDGYIRRLEALWSEARRQSPATAALGGWVIDLPDHVHLGFFRLQGLRAVELPMKNGVVQPDWLIISGTLYDREAFRKTGIFDDQLFVDNVDLEWSYRAQSKGYRLLGTDRVTMLHQVGNRSIHLPGMGWHVKIHSPDRSMIMTRSRVLSYRKNTIPAIWKWHDGIRFILKTVIMIVFADQRIPRVKAIFRGLKQGITMPIER</sequence>
<accession>B8KWK3</accession>
<reference evidence="5" key="1">
    <citation type="journal article" date="2013" name="BMC Microbiol.">
        <title>Taxonomy and evolution of bacteriochlorophyll a-containing members of the OM60/NOR5 clade of marine gammaproteobacteria: description of Luminiphilus syltensis gen. nov., sp. nov., reclassification of Haliea rubra as Pseudohaliea rubra gen. nov., comb. nov., and emendation of Chromatocurvus halotolerans.</title>
        <authorList>
            <person name="Spring S."/>
            <person name="Riedel T."/>
            <person name="Sproer C."/>
            <person name="Yan S."/>
            <person name="Harder J."/>
            <person name="Fuchs B.M."/>
        </authorList>
    </citation>
    <scope>NUCLEOTIDE SEQUENCE [LARGE SCALE GENOMIC DNA]</scope>
    <source>
        <strain evidence="5">NOR51-B</strain>
    </source>
</reference>
<dbReference type="AlphaFoldDB" id="B8KWK3"/>
<dbReference type="Proteomes" id="UP000004699">
    <property type="component" value="Unassembled WGS sequence"/>
</dbReference>
<dbReference type="STRING" id="565045.NOR51B_918"/>
<organism evidence="4 5">
    <name type="scientific">Luminiphilus syltensis NOR5-1B</name>
    <dbReference type="NCBI Taxonomy" id="565045"/>
    <lineage>
        <taxon>Bacteria</taxon>
        <taxon>Pseudomonadati</taxon>
        <taxon>Pseudomonadota</taxon>
        <taxon>Gammaproteobacteria</taxon>
        <taxon>Cellvibrionales</taxon>
        <taxon>Halieaceae</taxon>
        <taxon>Luminiphilus</taxon>
    </lineage>
</organism>
<dbReference type="InterPro" id="IPR029044">
    <property type="entry name" value="Nucleotide-diphossugar_trans"/>
</dbReference>